<dbReference type="Proteomes" id="UP001174997">
    <property type="component" value="Unassembled WGS sequence"/>
</dbReference>
<sequence>MKSMHRLGGSFICICGGGLQNGFSFSPKVCDTSNRVFSSSGRRQQSATKKGMRFLFYQRSYGIGGGQAPGLFVSSLFAFQAFFSFSTPPFFMLSIGTMCYQKSFCPSPPSSYYPYFLRRLQISLRSRLLLLVPLGTALHSYDTSLLAGFWGKVGWQEFSVVGRGEGWEGVFHDEDEWMEVKYGRDDGKRDGWFAGRQRKIANGRENSFLLSSCFYMW</sequence>
<reference evidence="1" key="1">
    <citation type="submission" date="2023-06" db="EMBL/GenBank/DDBJ databases">
        <title>Genome-scale phylogeny and comparative genomics of the fungal order Sordariales.</title>
        <authorList>
            <consortium name="Lawrence Berkeley National Laboratory"/>
            <person name="Hensen N."/>
            <person name="Bonometti L."/>
            <person name="Westerberg I."/>
            <person name="Brannstrom I.O."/>
            <person name="Guillou S."/>
            <person name="Cros-Aarteil S."/>
            <person name="Calhoun S."/>
            <person name="Haridas S."/>
            <person name="Kuo A."/>
            <person name="Mondo S."/>
            <person name="Pangilinan J."/>
            <person name="Riley R."/>
            <person name="Labutti K."/>
            <person name="Andreopoulos B."/>
            <person name="Lipzen A."/>
            <person name="Chen C."/>
            <person name="Yanf M."/>
            <person name="Daum C."/>
            <person name="Ng V."/>
            <person name="Clum A."/>
            <person name="Steindorff A."/>
            <person name="Ohm R."/>
            <person name="Martin F."/>
            <person name="Silar P."/>
            <person name="Natvig D."/>
            <person name="Lalanne C."/>
            <person name="Gautier V."/>
            <person name="Ament-Velasquez S.L."/>
            <person name="Kruys A."/>
            <person name="Hutchinson M.I."/>
            <person name="Powell A.J."/>
            <person name="Barry K."/>
            <person name="Miller A.N."/>
            <person name="Grigoriev I.V."/>
            <person name="Debuchy R."/>
            <person name="Gladieux P."/>
            <person name="Thoren M.H."/>
            <person name="Johannesson H."/>
        </authorList>
    </citation>
    <scope>NUCLEOTIDE SEQUENCE</scope>
    <source>
        <strain evidence="1">CBS 307.81</strain>
    </source>
</reference>
<name>A0AA40DBM1_9PEZI</name>
<organism evidence="1 2">
    <name type="scientific">Cercophora samala</name>
    <dbReference type="NCBI Taxonomy" id="330535"/>
    <lineage>
        <taxon>Eukaryota</taxon>
        <taxon>Fungi</taxon>
        <taxon>Dikarya</taxon>
        <taxon>Ascomycota</taxon>
        <taxon>Pezizomycotina</taxon>
        <taxon>Sordariomycetes</taxon>
        <taxon>Sordariomycetidae</taxon>
        <taxon>Sordariales</taxon>
        <taxon>Lasiosphaeriaceae</taxon>
        <taxon>Cercophora</taxon>
    </lineage>
</organism>
<proteinExistence type="predicted"/>
<protein>
    <submittedName>
        <fullName evidence="1">Uncharacterized protein</fullName>
    </submittedName>
</protein>
<comment type="caution">
    <text evidence="1">The sequence shown here is derived from an EMBL/GenBank/DDBJ whole genome shotgun (WGS) entry which is preliminary data.</text>
</comment>
<keyword evidence="2" id="KW-1185">Reference proteome</keyword>
<evidence type="ECO:0000313" key="2">
    <source>
        <dbReference type="Proteomes" id="UP001174997"/>
    </source>
</evidence>
<accession>A0AA40DBM1</accession>
<dbReference type="AlphaFoldDB" id="A0AA40DBM1"/>
<evidence type="ECO:0000313" key="1">
    <source>
        <dbReference type="EMBL" id="KAK0670635.1"/>
    </source>
</evidence>
<gene>
    <name evidence="1" type="ORF">QBC41DRAFT_68675</name>
</gene>
<dbReference type="EMBL" id="JAULSY010000029">
    <property type="protein sequence ID" value="KAK0670635.1"/>
    <property type="molecule type" value="Genomic_DNA"/>
</dbReference>